<dbReference type="CDD" id="cd05154">
    <property type="entry name" value="ACAD10_11_N-like"/>
    <property type="match status" value="1"/>
</dbReference>
<dbReference type="InterPro" id="IPR002575">
    <property type="entry name" value="Aminoglycoside_PTrfase"/>
</dbReference>
<protein>
    <submittedName>
        <fullName evidence="2">Aminoglycoside phosphotransferase (APT) family kinase protein</fullName>
    </submittedName>
</protein>
<dbReference type="Gene3D" id="3.30.200.20">
    <property type="entry name" value="Phosphorylase Kinase, domain 1"/>
    <property type="match status" value="1"/>
</dbReference>
<dbReference type="AlphaFoldDB" id="A0A5Q4ZJB7"/>
<dbReference type="KEGG" id="pdio:PDMSB3_1026"/>
<feature type="domain" description="Aminoglycoside phosphotransferase" evidence="1">
    <location>
        <begin position="66"/>
        <end position="290"/>
    </location>
</feature>
<accession>A0A5Q4ZJB7</accession>
<reference evidence="2 3" key="1">
    <citation type="submission" date="2019-08" db="EMBL/GenBank/DDBJ databases">
        <authorList>
            <person name="Herpell B J."/>
        </authorList>
    </citation>
    <scope>NUCLEOTIDE SEQUENCE [LARGE SCALE GENOMIC DNA]</scope>
    <source>
        <strain evidence="3">Msb3</strain>
    </source>
</reference>
<evidence type="ECO:0000259" key="1">
    <source>
        <dbReference type="Pfam" id="PF01636"/>
    </source>
</evidence>
<keyword evidence="2" id="KW-0808">Transferase</keyword>
<gene>
    <name evidence="2" type="ORF">PDMSB3_1026</name>
</gene>
<name>A0A5Q4ZJB7_9BURK</name>
<dbReference type="Proteomes" id="UP000325811">
    <property type="component" value="Chromosome I"/>
</dbReference>
<dbReference type="RefSeq" id="WP_165185139.1">
    <property type="nucleotide sequence ID" value="NZ_LR699553.1"/>
</dbReference>
<dbReference type="InterPro" id="IPR041726">
    <property type="entry name" value="ACAD10_11_N"/>
</dbReference>
<keyword evidence="2" id="KW-0418">Kinase</keyword>
<dbReference type="PANTHER" id="PTHR21310:SF57">
    <property type="entry name" value="BLR2944 PROTEIN"/>
    <property type="match status" value="1"/>
</dbReference>
<keyword evidence="3" id="KW-1185">Reference proteome</keyword>
<dbReference type="SUPFAM" id="SSF56112">
    <property type="entry name" value="Protein kinase-like (PK-like)"/>
    <property type="match status" value="1"/>
</dbReference>
<dbReference type="GO" id="GO:0016301">
    <property type="term" value="F:kinase activity"/>
    <property type="evidence" value="ECO:0007669"/>
    <property type="project" value="UniProtKB-KW"/>
</dbReference>
<evidence type="ECO:0000313" key="2">
    <source>
        <dbReference type="EMBL" id="VVD27488.1"/>
    </source>
</evidence>
<dbReference type="Gene3D" id="3.90.1200.10">
    <property type="match status" value="1"/>
</dbReference>
<organism evidence="2 3">
    <name type="scientific">Paraburkholderia dioscoreae</name>
    <dbReference type="NCBI Taxonomy" id="2604047"/>
    <lineage>
        <taxon>Bacteria</taxon>
        <taxon>Pseudomonadati</taxon>
        <taxon>Pseudomonadota</taxon>
        <taxon>Betaproteobacteria</taxon>
        <taxon>Burkholderiales</taxon>
        <taxon>Burkholderiaceae</taxon>
        <taxon>Paraburkholderia</taxon>
    </lineage>
</organism>
<dbReference type="Pfam" id="PF01636">
    <property type="entry name" value="APH"/>
    <property type="match status" value="1"/>
</dbReference>
<dbReference type="InterPro" id="IPR011009">
    <property type="entry name" value="Kinase-like_dom_sf"/>
</dbReference>
<dbReference type="PANTHER" id="PTHR21310">
    <property type="entry name" value="AMINOGLYCOSIDE PHOSPHOTRANSFERASE-RELATED-RELATED"/>
    <property type="match status" value="1"/>
</dbReference>
<sequence>MNELVKLKQADSNFPRGSAPDYTIMLHEAANQSGSGVAGLPAVAALARLGHWMSEEDIVPADVARVSKLSGGAIQENWRLEMTNGDTYVLRTDADGAIPASCSRKQEYGRYCLASRQGARVPQPYGFCEDLSVIGKPFFILEFVKGTTAGHVLARNDVLVPDRHALAFELGEILGTIHRAPCPDVRAIFGDAPRLAASESITHLRRQLDSLPDTYPALELCLREVELRVGGMTEAVFSHGDYRTGNYMVDCGRVTAVLDWEFSGWGHPYEDLGWFTAPCWRFGRTERAAGGVGPLQSFLDGYRMATGHCVEASELVDWQALAQVKWAVIALHQERRHASGAQRSLELALSGRLVSGLTLEALNLLEIL</sequence>
<evidence type="ECO:0000313" key="3">
    <source>
        <dbReference type="Proteomes" id="UP000325811"/>
    </source>
</evidence>
<dbReference type="EMBL" id="LR699553">
    <property type="protein sequence ID" value="VVD27488.1"/>
    <property type="molecule type" value="Genomic_DNA"/>
</dbReference>
<proteinExistence type="predicted"/>
<dbReference type="InterPro" id="IPR051678">
    <property type="entry name" value="AGP_Transferase"/>
</dbReference>